<keyword evidence="4" id="KW-1185">Reference proteome</keyword>
<evidence type="ECO:0000313" key="4">
    <source>
        <dbReference type="Proteomes" id="UP000827092"/>
    </source>
</evidence>
<feature type="domain" description="SWIM-type" evidence="2">
    <location>
        <begin position="1"/>
        <end position="31"/>
    </location>
</feature>
<accession>A0AAV6TYR8</accession>
<dbReference type="GO" id="GO:0008270">
    <property type="term" value="F:zinc ion binding"/>
    <property type="evidence" value="ECO:0007669"/>
    <property type="project" value="UniProtKB-KW"/>
</dbReference>
<dbReference type="InterPro" id="IPR007527">
    <property type="entry name" value="Znf_SWIM"/>
</dbReference>
<protein>
    <recommendedName>
        <fullName evidence="2">SWIM-type domain-containing protein</fullName>
    </recommendedName>
</protein>
<gene>
    <name evidence="3" type="ORF">JTE90_028609</name>
</gene>
<dbReference type="PROSITE" id="PS50966">
    <property type="entry name" value="ZF_SWIM"/>
    <property type="match status" value="1"/>
</dbReference>
<comment type="caution">
    <text evidence="3">The sequence shown here is derived from an EMBL/GenBank/DDBJ whole genome shotgun (WGS) entry which is preliminary data.</text>
</comment>
<evidence type="ECO:0000256" key="1">
    <source>
        <dbReference type="PROSITE-ProRule" id="PRU00325"/>
    </source>
</evidence>
<sequence length="120" mass="13288">MKENGPPYCTCAAEASPGSCKHIFAVSYALEEYSRLELYSAPTEKLQAWHQPTNVKVNPVSSQELFGKPSLKEAVGDVKYSALFSGPYNYQYIAVMPDYEEHLASHMPPLPALILTCNCN</sequence>
<reference evidence="3 4" key="1">
    <citation type="journal article" date="2022" name="Nat. Ecol. Evol.">
        <title>A masculinizing supergene underlies an exaggerated male reproductive morph in a spider.</title>
        <authorList>
            <person name="Hendrickx F."/>
            <person name="De Corte Z."/>
            <person name="Sonet G."/>
            <person name="Van Belleghem S.M."/>
            <person name="Kostlbacher S."/>
            <person name="Vangestel C."/>
        </authorList>
    </citation>
    <scope>NUCLEOTIDE SEQUENCE [LARGE SCALE GENOMIC DNA]</scope>
    <source>
        <strain evidence="3">W744_W776</strain>
    </source>
</reference>
<dbReference type="Proteomes" id="UP000827092">
    <property type="component" value="Unassembled WGS sequence"/>
</dbReference>
<evidence type="ECO:0000313" key="3">
    <source>
        <dbReference type="EMBL" id="KAG8176627.1"/>
    </source>
</evidence>
<keyword evidence="1" id="KW-0479">Metal-binding</keyword>
<dbReference type="EMBL" id="JAFNEN010000862">
    <property type="protein sequence ID" value="KAG8176627.1"/>
    <property type="molecule type" value="Genomic_DNA"/>
</dbReference>
<keyword evidence="1" id="KW-0863">Zinc-finger</keyword>
<evidence type="ECO:0000259" key="2">
    <source>
        <dbReference type="PROSITE" id="PS50966"/>
    </source>
</evidence>
<proteinExistence type="predicted"/>
<organism evidence="3 4">
    <name type="scientific">Oedothorax gibbosus</name>
    <dbReference type="NCBI Taxonomy" id="931172"/>
    <lineage>
        <taxon>Eukaryota</taxon>
        <taxon>Metazoa</taxon>
        <taxon>Ecdysozoa</taxon>
        <taxon>Arthropoda</taxon>
        <taxon>Chelicerata</taxon>
        <taxon>Arachnida</taxon>
        <taxon>Araneae</taxon>
        <taxon>Araneomorphae</taxon>
        <taxon>Entelegynae</taxon>
        <taxon>Araneoidea</taxon>
        <taxon>Linyphiidae</taxon>
        <taxon>Erigoninae</taxon>
        <taxon>Oedothorax</taxon>
    </lineage>
</organism>
<name>A0AAV6TYR8_9ARAC</name>
<keyword evidence="1" id="KW-0862">Zinc</keyword>
<dbReference type="AlphaFoldDB" id="A0AAV6TYR8"/>